<evidence type="ECO:0000256" key="10">
    <source>
        <dbReference type="RuleBase" id="RU000488"/>
    </source>
</evidence>
<evidence type="ECO:0000256" key="7">
    <source>
        <dbReference type="ARBA" id="ARBA00023128"/>
    </source>
</evidence>
<dbReference type="InterPro" id="IPR002067">
    <property type="entry name" value="MCP"/>
</dbReference>
<dbReference type="InterPro" id="IPR023395">
    <property type="entry name" value="MCP_dom_sf"/>
</dbReference>
<protein>
    <submittedName>
        <fullName evidence="11">Uncharacterized protein</fullName>
    </submittedName>
</protein>
<keyword evidence="8 9" id="KW-0472">Membrane</keyword>
<dbReference type="AlphaFoldDB" id="A0AAD1XGX2"/>
<proteinExistence type="inferred from homology"/>
<dbReference type="Proteomes" id="UP001295684">
    <property type="component" value="Unassembled WGS sequence"/>
</dbReference>
<evidence type="ECO:0000256" key="5">
    <source>
        <dbReference type="ARBA" id="ARBA00022737"/>
    </source>
</evidence>
<evidence type="ECO:0000256" key="9">
    <source>
        <dbReference type="PROSITE-ProRule" id="PRU00282"/>
    </source>
</evidence>
<evidence type="ECO:0000256" key="8">
    <source>
        <dbReference type="ARBA" id="ARBA00023136"/>
    </source>
</evidence>
<dbReference type="PANTHER" id="PTHR45788:SF4">
    <property type="entry name" value="TRICARBOXYLATE TRANSPORT PROTEIN, MITOCHONDRIAL"/>
    <property type="match status" value="1"/>
</dbReference>
<reference evidence="11" key="1">
    <citation type="submission" date="2023-07" db="EMBL/GenBank/DDBJ databases">
        <authorList>
            <consortium name="AG Swart"/>
            <person name="Singh M."/>
            <person name="Singh A."/>
            <person name="Seah K."/>
            <person name="Emmerich C."/>
        </authorList>
    </citation>
    <scope>NUCLEOTIDE SEQUENCE</scope>
    <source>
        <strain evidence="11">DP1</strain>
    </source>
</reference>
<keyword evidence="7" id="KW-0496">Mitochondrion</keyword>
<feature type="repeat" description="Solcar" evidence="9">
    <location>
        <begin position="12"/>
        <end position="97"/>
    </location>
</feature>
<dbReference type="PANTHER" id="PTHR45788">
    <property type="entry name" value="SUCCINATE/FUMARATE MITOCHONDRIAL TRANSPORTER-RELATED"/>
    <property type="match status" value="1"/>
</dbReference>
<dbReference type="InterPro" id="IPR049563">
    <property type="entry name" value="TXTP-like"/>
</dbReference>
<name>A0AAD1XGX2_EUPCR</name>
<feature type="repeat" description="Solcar" evidence="9">
    <location>
        <begin position="198"/>
        <end position="283"/>
    </location>
</feature>
<dbReference type="EMBL" id="CAMPGE010013688">
    <property type="protein sequence ID" value="CAI2372402.1"/>
    <property type="molecule type" value="Genomic_DNA"/>
</dbReference>
<dbReference type="Pfam" id="PF00153">
    <property type="entry name" value="Mito_carr"/>
    <property type="match status" value="3"/>
</dbReference>
<evidence type="ECO:0000313" key="12">
    <source>
        <dbReference type="Proteomes" id="UP001295684"/>
    </source>
</evidence>
<dbReference type="GO" id="GO:0071913">
    <property type="term" value="F:citrate secondary active transmembrane transporter activity"/>
    <property type="evidence" value="ECO:0007669"/>
    <property type="project" value="TreeGrafter"/>
</dbReference>
<keyword evidence="4 9" id="KW-0812">Transmembrane</keyword>
<dbReference type="SUPFAM" id="SSF103506">
    <property type="entry name" value="Mitochondrial carrier"/>
    <property type="match status" value="1"/>
</dbReference>
<feature type="repeat" description="Solcar" evidence="9">
    <location>
        <begin position="102"/>
        <end position="191"/>
    </location>
</feature>
<dbReference type="Gene3D" id="1.50.40.10">
    <property type="entry name" value="Mitochondrial carrier domain"/>
    <property type="match status" value="1"/>
</dbReference>
<organism evidence="11 12">
    <name type="scientific">Euplotes crassus</name>
    <dbReference type="NCBI Taxonomy" id="5936"/>
    <lineage>
        <taxon>Eukaryota</taxon>
        <taxon>Sar</taxon>
        <taxon>Alveolata</taxon>
        <taxon>Ciliophora</taxon>
        <taxon>Intramacronucleata</taxon>
        <taxon>Spirotrichea</taxon>
        <taxon>Hypotrichia</taxon>
        <taxon>Euplotida</taxon>
        <taxon>Euplotidae</taxon>
        <taxon>Moneuplotes</taxon>
    </lineage>
</organism>
<gene>
    <name evidence="11" type="ORF">ECRASSUSDP1_LOCUS13732</name>
</gene>
<dbReference type="GO" id="GO:0006843">
    <property type="term" value="P:mitochondrial citrate transmembrane transport"/>
    <property type="evidence" value="ECO:0007669"/>
    <property type="project" value="TreeGrafter"/>
</dbReference>
<keyword evidence="5" id="KW-0677">Repeat</keyword>
<evidence type="ECO:0000256" key="6">
    <source>
        <dbReference type="ARBA" id="ARBA00022989"/>
    </source>
</evidence>
<keyword evidence="3 10" id="KW-0813">Transport</keyword>
<comment type="subcellular location">
    <subcellularLocation>
        <location evidence="1">Mitochondrion membrane</location>
        <topology evidence="1">Multi-pass membrane protein</topology>
    </subcellularLocation>
</comment>
<accession>A0AAD1XGX2</accession>
<comment type="similarity">
    <text evidence="2 10">Belongs to the mitochondrial carrier (TC 2.A.29) family.</text>
</comment>
<dbReference type="GO" id="GO:0031966">
    <property type="term" value="C:mitochondrial membrane"/>
    <property type="evidence" value="ECO:0007669"/>
    <property type="project" value="UniProtKB-SubCell"/>
</dbReference>
<keyword evidence="6" id="KW-1133">Transmembrane helix</keyword>
<dbReference type="PRINTS" id="PR00926">
    <property type="entry name" value="MITOCARRIER"/>
</dbReference>
<evidence type="ECO:0000256" key="3">
    <source>
        <dbReference type="ARBA" id="ARBA00022448"/>
    </source>
</evidence>
<evidence type="ECO:0000256" key="2">
    <source>
        <dbReference type="ARBA" id="ARBA00006375"/>
    </source>
</evidence>
<evidence type="ECO:0000313" key="11">
    <source>
        <dbReference type="EMBL" id="CAI2372402.1"/>
    </source>
</evidence>
<evidence type="ECO:0000256" key="1">
    <source>
        <dbReference type="ARBA" id="ARBA00004225"/>
    </source>
</evidence>
<sequence length="292" mass="32457">MPSVSSDNKVKMTPTRAAIIGGISGAIEITAAYPAEFTKVIMQLYPKYNKMGAWNVFKYTIRKDGFFGLFKGYNLLLTAGVPKSYIRFGVFEYMTQNVFEEKSLRNTTIAGVCAGSLEGLLIHVPVENMKVKLIHDRFVPQPQFRNMFHGIYTIAKERGVKGMTRGWGINTVKEGSNHAIRFPLFLGLQKVFAPRFKSNVMRDMVAGTITGIICVAINQPLDTIKTNLQGLKGGDYKNSFDCAKKILTNEGVLGLYKGLKPRMTRVGIEVGVTFASYNAIIDFVHKYLDGAE</sequence>
<comment type="caution">
    <text evidence="11">The sequence shown here is derived from an EMBL/GenBank/DDBJ whole genome shotgun (WGS) entry which is preliminary data.</text>
</comment>
<dbReference type="PROSITE" id="PS50920">
    <property type="entry name" value="SOLCAR"/>
    <property type="match status" value="3"/>
</dbReference>
<dbReference type="InterPro" id="IPR018108">
    <property type="entry name" value="MCP_transmembrane"/>
</dbReference>
<evidence type="ECO:0000256" key="4">
    <source>
        <dbReference type="ARBA" id="ARBA00022692"/>
    </source>
</evidence>
<keyword evidence="12" id="KW-1185">Reference proteome</keyword>